<dbReference type="EMBL" id="JACHGJ010000011">
    <property type="protein sequence ID" value="MBB6482380.1"/>
    <property type="molecule type" value="Genomic_DNA"/>
</dbReference>
<dbReference type="RefSeq" id="WP_184748617.1">
    <property type="nucleotide sequence ID" value="NZ_JACHGJ010000011.1"/>
</dbReference>
<keyword evidence="1" id="KW-0732">Signal</keyword>
<dbReference type="GO" id="GO:0004806">
    <property type="term" value="F:triacylglycerol lipase activity"/>
    <property type="evidence" value="ECO:0007669"/>
    <property type="project" value="InterPro"/>
</dbReference>
<dbReference type="InterPro" id="IPR029058">
    <property type="entry name" value="AB_hydrolase_fold"/>
</dbReference>
<dbReference type="SUPFAM" id="SSF53474">
    <property type="entry name" value="alpha/beta-Hydrolases"/>
    <property type="match status" value="1"/>
</dbReference>
<proteinExistence type="predicted"/>
<feature type="signal peptide" evidence="1">
    <location>
        <begin position="1"/>
        <end position="21"/>
    </location>
</feature>
<dbReference type="GO" id="GO:0016042">
    <property type="term" value="P:lipid catabolic process"/>
    <property type="evidence" value="ECO:0007669"/>
    <property type="project" value="InterPro"/>
</dbReference>
<name>A0A841RH91_9SPIO</name>
<dbReference type="PIRSF" id="PIRSF029171">
    <property type="entry name" value="Esterase_LipA"/>
    <property type="match status" value="1"/>
</dbReference>
<dbReference type="PANTHER" id="PTHR34853">
    <property type="match status" value="1"/>
</dbReference>
<comment type="caution">
    <text evidence="2">The sequence shown here is derived from an EMBL/GenBank/DDBJ whole genome shotgun (WGS) entry which is preliminary data.</text>
</comment>
<evidence type="ECO:0000256" key="1">
    <source>
        <dbReference type="SAM" id="SignalP"/>
    </source>
</evidence>
<dbReference type="AlphaFoldDB" id="A0A841RH91"/>
<feature type="chain" id="PRO_5032340205" evidence="1">
    <location>
        <begin position="22"/>
        <end position="391"/>
    </location>
</feature>
<organism evidence="2 3">
    <name type="scientific">Spirochaeta isovalerica</name>
    <dbReference type="NCBI Taxonomy" id="150"/>
    <lineage>
        <taxon>Bacteria</taxon>
        <taxon>Pseudomonadati</taxon>
        <taxon>Spirochaetota</taxon>
        <taxon>Spirochaetia</taxon>
        <taxon>Spirochaetales</taxon>
        <taxon>Spirochaetaceae</taxon>
        <taxon>Spirochaeta</taxon>
    </lineage>
</organism>
<sequence length="391" mass="44505">MRKSLPVLFLLLILSPLSSRAPGEIISYELEGTLSPREIEDFNQELFEGYVVPEAKYSVDIYWVKFNSLYPDGTDAPITTQIFIPRYEDRDSRSVYVFGAGSTGLRDSCRPSREHILGIRWGLYRSHVLAHAGQGSIGIFSDYMGFGDPDRLQYYMVAECEARVLLDSIRALKNLLQELKLDTVSYTSHFVAGFSQGGHAAFAAADYRLSYAPDVSLSGIIGYGPTTDIFSLFREYSDVAPMVLYTYSQLYGIENVDPSQILIEKFADNLERDLLRMCVGGMQSYYPHVPQGLFRDEFIASLTEETLERDYPDLFHYVEMNSTGLAGQRIPVAIYQGGNDIVIFPETQTQFVEKLRSMNVPVDYVFYKDARHDTRQISFEKSRTWIENHTK</sequence>
<dbReference type="Proteomes" id="UP000587760">
    <property type="component" value="Unassembled WGS sequence"/>
</dbReference>
<reference evidence="2 3" key="1">
    <citation type="submission" date="2020-08" db="EMBL/GenBank/DDBJ databases">
        <title>Genomic Encyclopedia of Type Strains, Phase IV (KMG-IV): sequencing the most valuable type-strain genomes for metagenomic binning, comparative biology and taxonomic classification.</title>
        <authorList>
            <person name="Goeker M."/>
        </authorList>
    </citation>
    <scope>NUCLEOTIDE SEQUENCE [LARGE SCALE GENOMIC DNA]</scope>
    <source>
        <strain evidence="2 3">DSM 2461</strain>
    </source>
</reference>
<evidence type="ECO:0000313" key="2">
    <source>
        <dbReference type="EMBL" id="MBB6482380.1"/>
    </source>
</evidence>
<dbReference type="Pfam" id="PF03583">
    <property type="entry name" value="LIP"/>
    <property type="match status" value="1"/>
</dbReference>
<keyword evidence="3" id="KW-1185">Reference proteome</keyword>
<gene>
    <name evidence="2" type="ORF">HNR50_004073</name>
</gene>
<dbReference type="PANTHER" id="PTHR34853:SF1">
    <property type="entry name" value="LIPASE 5"/>
    <property type="match status" value="1"/>
</dbReference>
<protein>
    <submittedName>
        <fullName evidence="2">Pimeloyl-ACP methyl ester carboxylesterase</fullName>
    </submittedName>
</protein>
<dbReference type="InterPro" id="IPR005152">
    <property type="entry name" value="Lipase_secreted"/>
</dbReference>
<dbReference type="Gene3D" id="3.40.50.1820">
    <property type="entry name" value="alpha/beta hydrolase"/>
    <property type="match status" value="2"/>
</dbReference>
<accession>A0A841RH91</accession>
<evidence type="ECO:0000313" key="3">
    <source>
        <dbReference type="Proteomes" id="UP000587760"/>
    </source>
</evidence>